<feature type="transmembrane region" description="Helical" evidence="5">
    <location>
        <begin position="405"/>
        <end position="425"/>
    </location>
</feature>
<sequence>MSTNNTTPSVSRYFSHQLYYQITRFFLFGYALCAIAFPDVGEVFRAGFLLLSLPLLYTHWPQLKKDPIMWAFFGVIIVQCLSWANSLTHIPDVANAYPHVDRLAKLFLLVPIGLALQGRKDAVITLAACFVLGVFIACYTQSDFSSQIQRLLHTHRVDFGLKNAQYTSMLGGVIAIISAFSFYLADKSRWTIRAFFALSAVLGLALTLVSQSRQVWLALAIVIALTPALMFIVGLIKGKKKLLLGYAFVVVTLFAVSQSDYIQSRALKESSVISSVVQGNLDNIPMTSVGVRLNSWLAAWDVFQKSPLVGLGENGIGYVISSSEKLSELKKTVPKYSNLSHLHSNHIETLVAYGLAGFALILFTYFQLAKRCFVARDTSENGKIVAFFSIAFFIYWLTINAFETFNSRSLGVFAFVIISGCFYSLTSAKNNTQGED</sequence>
<feature type="transmembrane region" description="Helical" evidence="5">
    <location>
        <begin position="215"/>
        <end position="236"/>
    </location>
</feature>
<dbReference type="PANTHER" id="PTHR37422">
    <property type="entry name" value="TEICHURONIC ACID BIOSYNTHESIS PROTEIN TUAE"/>
    <property type="match status" value="1"/>
</dbReference>
<dbReference type="Pfam" id="PF04932">
    <property type="entry name" value="Wzy_C"/>
    <property type="match status" value="1"/>
</dbReference>
<evidence type="ECO:0000259" key="6">
    <source>
        <dbReference type="Pfam" id="PF04932"/>
    </source>
</evidence>
<dbReference type="AlphaFoldDB" id="A0AB36JXQ0"/>
<evidence type="ECO:0000256" key="5">
    <source>
        <dbReference type="SAM" id="Phobius"/>
    </source>
</evidence>
<dbReference type="InterPro" id="IPR007016">
    <property type="entry name" value="O-antigen_ligase-rel_domated"/>
</dbReference>
<proteinExistence type="predicted"/>
<dbReference type="GO" id="GO:0016020">
    <property type="term" value="C:membrane"/>
    <property type="evidence" value="ECO:0007669"/>
    <property type="project" value="UniProtKB-SubCell"/>
</dbReference>
<feature type="transmembrane region" description="Helical" evidence="5">
    <location>
        <begin position="166"/>
        <end position="185"/>
    </location>
</feature>
<feature type="transmembrane region" description="Helical" evidence="5">
    <location>
        <begin position="381"/>
        <end position="399"/>
    </location>
</feature>
<feature type="transmembrane region" description="Helical" evidence="5">
    <location>
        <begin position="67"/>
        <end position="84"/>
    </location>
</feature>
<gene>
    <name evidence="7" type="ORF">BZG00_07105</name>
</gene>
<dbReference type="InterPro" id="IPR051533">
    <property type="entry name" value="WaaL-like"/>
</dbReference>
<comment type="subcellular location">
    <subcellularLocation>
        <location evidence="1">Membrane</location>
        <topology evidence="1">Multi-pass membrane protein</topology>
    </subcellularLocation>
</comment>
<name>A0AB36JXQ0_9GAMM</name>
<feature type="transmembrane region" description="Helical" evidence="5">
    <location>
        <begin position="243"/>
        <end position="262"/>
    </location>
</feature>
<dbReference type="RefSeq" id="WP_069361912.1">
    <property type="nucleotide sequence ID" value="NZ_CP040021.1"/>
</dbReference>
<dbReference type="Proteomes" id="UP000189021">
    <property type="component" value="Unassembled WGS sequence"/>
</dbReference>
<keyword evidence="8" id="KW-1185">Reference proteome</keyword>
<feature type="transmembrane region" description="Helical" evidence="5">
    <location>
        <begin position="18"/>
        <end position="37"/>
    </location>
</feature>
<keyword evidence="2 5" id="KW-0812">Transmembrane</keyword>
<organism evidence="7 8">
    <name type="scientific">Salinivibrio kushneri</name>
    <dbReference type="NCBI Taxonomy" id="1908198"/>
    <lineage>
        <taxon>Bacteria</taxon>
        <taxon>Pseudomonadati</taxon>
        <taxon>Pseudomonadota</taxon>
        <taxon>Gammaproteobacteria</taxon>
        <taxon>Vibrionales</taxon>
        <taxon>Vibrionaceae</taxon>
        <taxon>Salinivibrio</taxon>
    </lineage>
</organism>
<dbReference type="GeneID" id="89608148"/>
<evidence type="ECO:0000313" key="7">
    <source>
        <dbReference type="EMBL" id="OOE40076.1"/>
    </source>
</evidence>
<feature type="domain" description="O-antigen ligase-related" evidence="6">
    <location>
        <begin position="199"/>
        <end position="362"/>
    </location>
</feature>
<reference evidence="7 8" key="1">
    <citation type="journal article" date="2017" name="Genome Announc.">
        <title>Draft Genome Sequences of Salinivibrio proteolyticus, Salinivibrio sharmensis, Salinivibrio siamensis, Salinivibrio costicola subsp. alcaliphilus, Salinivibrio costicola subsp. vallismortis, and 29 New Isolates Belonging to the Genus Salinivibrio.</title>
        <authorList>
            <person name="Lopez-Hermoso C."/>
            <person name="de la Haba R.R."/>
            <person name="Sanchez-Porro C."/>
            <person name="Bayliss S.C."/>
            <person name="Feil E.J."/>
            <person name="Ventosa A."/>
        </authorList>
    </citation>
    <scope>NUCLEOTIDE SEQUENCE [LARGE SCALE GENOMIC DNA]</scope>
    <source>
        <strain evidence="7 8">AL184</strain>
    </source>
</reference>
<accession>A0AB36JXQ0</accession>
<evidence type="ECO:0000256" key="3">
    <source>
        <dbReference type="ARBA" id="ARBA00022989"/>
    </source>
</evidence>
<evidence type="ECO:0000313" key="8">
    <source>
        <dbReference type="Proteomes" id="UP000189021"/>
    </source>
</evidence>
<dbReference type="EMBL" id="MUEK01000005">
    <property type="protein sequence ID" value="OOE40076.1"/>
    <property type="molecule type" value="Genomic_DNA"/>
</dbReference>
<evidence type="ECO:0000256" key="2">
    <source>
        <dbReference type="ARBA" id="ARBA00022692"/>
    </source>
</evidence>
<evidence type="ECO:0000256" key="1">
    <source>
        <dbReference type="ARBA" id="ARBA00004141"/>
    </source>
</evidence>
<feature type="transmembrane region" description="Helical" evidence="5">
    <location>
        <begin position="192"/>
        <end position="209"/>
    </location>
</feature>
<evidence type="ECO:0000256" key="4">
    <source>
        <dbReference type="ARBA" id="ARBA00023136"/>
    </source>
</evidence>
<feature type="transmembrane region" description="Helical" evidence="5">
    <location>
        <begin position="123"/>
        <end position="142"/>
    </location>
</feature>
<keyword evidence="4 5" id="KW-0472">Membrane</keyword>
<protein>
    <recommendedName>
        <fullName evidence="6">O-antigen ligase-related domain-containing protein</fullName>
    </recommendedName>
</protein>
<comment type="caution">
    <text evidence="7">The sequence shown here is derived from an EMBL/GenBank/DDBJ whole genome shotgun (WGS) entry which is preliminary data.</text>
</comment>
<feature type="transmembrane region" description="Helical" evidence="5">
    <location>
        <begin position="350"/>
        <end position="369"/>
    </location>
</feature>
<dbReference type="PANTHER" id="PTHR37422:SF23">
    <property type="entry name" value="TEICHURONIC ACID BIOSYNTHESIS PROTEIN TUAE"/>
    <property type="match status" value="1"/>
</dbReference>
<keyword evidence="3 5" id="KW-1133">Transmembrane helix</keyword>